<dbReference type="Pfam" id="PF00379">
    <property type="entry name" value="Chitin_bind_4"/>
    <property type="match status" value="1"/>
</dbReference>
<keyword evidence="1 2" id="KW-0193">Cuticle</keyword>
<dbReference type="InterPro" id="IPR000618">
    <property type="entry name" value="Insect_cuticle"/>
</dbReference>
<name>A0ABM1NFZ6_NICVS</name>
<dbReference type="RefSeq" id="XP_017785746.1">
    <property type="nucleotide sequence ID" value="XM_017930257.1"/>
</dbReference>
<dbReference type="GeneID" id="108568907"/>
<organism evidence="4 5">
    <name type="scientific">Nicrophorus vespilloides</name>
    <name type="common">Boreal carrion beetle</name>
    <dbReference type="NCBI Taxonomy" id="110193"/>
    <lineage>
        <taxon>Eukaryota</taxon>
        <taxon>Metazoa</taxon>
        <taxon>Ecdysozoa</taxon>
        <taxon>Arthropoda</taxon>
        <taxon>Hexapoda</taxon>
        <taxon>Insecta</taxon>
        <taxon>Pterygota</taxon>
        <taxon>Neoptera</taxon>
        <taxon>Endopterygota</taxon>
        <taxon>Coleoptera</taxon>
        <taxon>Polyphaga</taxon>
        <taxon>Staphyliniformia</taxon>
        <taxon>Silphidae</taxon>
        <taxon>Nicrophorinae</taxon>
        <taxon>Nicrophorus</taxon>
    </lineage>
</organism>
<feature type="chain" id="PRO_5046888855" evidence="3">
    <location>
        <begin position="18"/>
        <end position="174"/>
    </location>
</feature>
<keyword evidence="3" id="KW-0732">Signal</keyword>
<dbReference type="PROSITE" id="PS00233">
    <property type="entry name" value="CHIT_BIND_RR_1"/>
    <property type="match status" value="1"/>
</dbReference>
<dbReference type="InterPro" id="IPR031311">
    <property type="entry name" value="CHIT_BIND_RR_consensus"/>
</dbReference>
<dbReference type="PANTHER" id="PTHR10380">
    <property type="entry name" value="CUTICLE PROTEIN"/>
    <property type="match status" value="1"/>
</dbReference>
<keyword evidence="4" id="KW-1185">Reference proteome</keyword>
<accession>A0ABM1NFZ6</accession>
<sequence length="174" mass="19522">MFFKYAIFASLAVIISCDVSHLQKPSTHLLTPFALNKPTVRNVNAFQRRPVYYTTAAPIHYKTQEPNVQIKKHESEIQKDGSYKYSYETGNGIAAYEDGYAFPVGQNQVSTVAQGSFQWTSPEGKQVLISYVADENGYRPEGDLPTPPPIPAAIQKALDWIAAHPQKSEQQKRF</sequence>
<reference evidence="5" key="1">
    <citation type="submission" date="2025-08" db="UniProtKB">
        <authorList>
            <consortium name="RefSeq"/>
        </authorList>
    </citation>
    <scope>IDENTIFICATION</scope>
    <source>
        <tissue evidence="5">Whole Larva</tissue>
    </source>
</reference>
<evidence type="ECO:0000256" key="3">
    <source>
        <dbReference type="SAM" id="SignalP"/>
    </source>
</evidence>
<feature type="signal peptide" evidence="3">
    <location>
        <begin position="1"/>
        <end position="17"/>
    </location>
</feature>
<dbReference type="PANTHER" id="PTHR10380:SF173">
    <property type="entry name" value="CUTICULAR PROTEIN 47EF, ISOFORM C-RELATED"/>
    <property type="match status" value="1"/>
</dbReference>
<evidence type="ECO:0000313" key="5">
    <source>
        <dbReference type="RefSeq" id="XP_017785746.1"/>
    </source>
</evidence>
<evidence type="ECO:0000256" key="1">
    <source>
        <dbReference type="ARBA" id="ARBA00022460"/>
    </source>
</evidence>
<dbReference type="PROSITE" id="PS51155">
    <property type="entry name" value="CHIT_BIND_RR_2"/>
    <property type="match status" value="1"/>
</dbReference>
<protein>
    <submittedName>
        <fullName evidence="5">Endocuticle structural glycoprotein SgAbd-2-like</fullName>
    </submittedName>
</protein>
<evidence type="ECO:0000313" key="4">
    <source>
        <dbReference type="Proteomes" id="UP000695000"/>
    </source>
</evidence>
<dbReference type="InterPro" id="IPR050468">
    <property type="entry name" value="Cuticle_Struct_Prot"/>
</dbReference>
<dbReference type="PRINTS" id="PR00947">
    <property type="entry name" value="CUTICLE"/>
</dbReference>
<dbReference type="PROSITE" id="PS51257">
    <property type="entry name" value="PROKAR_LIPOPROTEIN"/>
    <property type="match status" value="1"/>
</dbReference>
<proteinExistence type="predicted"/>
<dbReference type="Proteomes" id="UP000695000">
    <property type="component" value="Unplaced"/>
</dbReference>
<gene>
    <name evidence="5" type="primary">LOC108568907</name>
</gene>
<evidence type="ECO:0000256" key="2">
    <source>
        <dbReference type="PROSITE-ProRule" id="PRU00497"/>
    </source>
</evidence>